<dbReference type="EMBL" id="JBDJNQ010000016">
    <property type="protein sequence ID" value="MEN5380336.1"/>
    <property type="molecule type" value="Genomic_DNA"/>
</dbReference>
<evidence type="ECO:0000313" key="2">
    <source>
        <dbReference type="Proteomes" id="UP001409291"/>
    </source>
</evidence>
<evidence type="ECO:0000313" key="1">
    <source>
        <dbReference type="EMBL" id="MEN5380336.1"/>
    </source>
</evidence>
<protein>
    <recommendedName>
        <fullName evidence="3">DUF4468 domain-containing protein</fullName>
    </recommendedName>
</protein>
<dbReference type="RefSeq" id="WP_346583193.1">
    <property type="nucleotide sequence ID" value="NZ_JBDJNQ010000016.1"/>
</dbReference>
<accession>A0ABV0C0B3</accession>
<organism evidence="1 2">
    <name type="scientific">Sphingobacterium kitahiroshimense</name>
    <dbReference type="NCBI Taxonomy" id="470446"/>
    <lineage>
        <taxon>Bacteria</taxon>
        <taxon>Pseudomonadati</taxon>
        <taxon>Bacteroidota</taxon>
        <taxon>Sphingobacteriia</taxon>
        <taxon>Sphingobacteriales</taxon>
        <taxon>Sphingobacteriaceae</taxon>
        <taxon>Sphingobacterium</taxon>
    </lineage>
</organism>
<comment type="caution">
    <text evidence="1">The sequence shown here is derived from an EMBL/GenBank/DDBJ whole genome shotgun (WGS) entry which is preliminary data.</text>
</comment>
<name>A0ABV0C0B3_9SPHI</name>
<proteinExistence type="predicted"/>
<reference evidence="1 2" key="1">
    <citation type="submission" date="2024-04" db="EMBL/GenBank/DDBJ databases">
        <title>WGS of bacteria from Torrens River.</title>
        <authorList>
            <person name="Wyrsch E.R."/>
            <person name="Drigo B."/>
        </authorList>
    </citation>
    <scope>NUCLEOTIDE SEQUENCE [LARGE SCALE GENOMIC DNA]</scope>
    <source>
        <strain evidence="1 2">TWI391</strain>
    </source>
</reference>
<keyword evidence="2" id="KW-1185">Reference proteome</keyword>
<evidence type="ECO:0008006" key="3">
    <source>
        <dbReference type="Google" id="ProtNLM"/>
    </source>
</evidence>
<gene>
    <name evidence="1" type="ORF">ABE541_23930</name>
</gene>
<dbReference type="Proteomes" id="UP001409291">
    <property type="component" value="Unassembled WGS sequence"/>
</dbReference>
<sequence>MKLILLIISLFTHNILLSQINTRIEDVGKKTTEFLIQRGKIEDFKYALKLKSLFPKEDFSSFKDSPAEFVLGMLQGSELELPAAWNELKVKANKLNIDANSSYHETYFDKKGSDNYVVTCVIKSPSDYFTFSFNLLQWEKDIYISRFYKDVRRYKSIKEVKTNLSSIVDDEIEKEIQEMEKENYLQ</sequence>